<evidence type="ECO:0000256" key="1">
    <source>
        <dbReference type="ARBA" id="ARBA00000707"/>
    </source>
</evidence>
<comment type="caution">
    <text evidence="11">The sequence shown here is derived from an EMBL/GenBank/DDBJ whole genome shotgun (WGS) entry which is preliminary data.</text>
</comment>
<feature type="domain" description="USP" evidence="9">
    <location>
        <begin position="382"/>
        <end position="781"/>
    </location>
</feature>
<evidence type="ECO:0000259" key="9">
    <source>
        <dbReference type="PROSITE" id="PS50235"/>
    </source>
</evidence>
<dbReference type="InterPro" id="IPR035927">
    <property type="entry name" value="DUSP-like_sf"/>
</dbReference>
<feature type="domain" description="DUSP" evidence="10">
    <location>
        <begin position="9"/>
        <end position="112"/>
    </location>
</feature>
<evidence type="ECO:0000313" key="12">
    <source>
        <dbReference type="Proteomes" id="UP001470230"/>
    </source>
</evidence>
<dbReference type="PANTHER" id="PTHR21646">
    <property type="entry name" value="UBIQUITIN CARBOXYL-TERMINAL HYDROLASE"/>
    <property type="match status" value="1"/>
</dbReference>
<evidence type="ECO:0000256" key="8">
    <source>
        <dbReference type="SAM" id="MobiDB-lite"/>
    </source>
</evidence>
<dbReference type="Pfam" id="PF06337">
    <property type="entry name" value="DUSP"/>
    <property type="match status" value="1"/>
</dbReference>
<dbReference type="InterPro" id="IPR001394">
    <property type="entry name" value="Peptidase_C19_UCH"/>
</dbReference>
<organism evidence="11 12">
    <name type="scientific">Tritrichomonas musculus</name>
    <dbReference type="NCBI Taxonomy" id="1915356"/>
    <lineage>
        <taxon>Eukaryota</taxon>
        <taxon>Metamonada</taxon>
        <taxon>Parabasalia</taxon>
        <taxon>Tritrichomonadida</taxon>
        <taxon>Tritrichomonadidae</taxon>
        <taxon>Tritrichomonas</taxon>
    </lineage>
</organism>
<reference evidence="11 12" key="1">
    <citation type="submission" date="2024-04" db="EMBL/GenBank/DDBJ databases">
        <title>Tritrichomonas musculus Genome.</title>
        <authorList>
            <person name="Alves-Ferreira E."/>
            <person name="Grigg M."/>
            <person name="Lorenzi H."/>
            <person name="Galac M."/>
        </authorList>
    </citation>
    <scope>NUCLEOTIDE SEQUENCE [LARGE SCALE GENOMIC DNA]</scope>
    <source>
        <strain evidence="11 12">EAF2021</strain>
    </source>
</reference>
<accession>A0ABR2KVA9</accession>
<protein>
    <recommendedName>
        <fullName evidence="7">Ubiquitin carboxyl-terminal hydrolase</fullName>
        <ecNumber evidence="7">3.4.19.12</ecNumber>
    </recommendedName>
</protein>
<dbReference type="PROSITE" id="PS00972">
    <property type="entry name" value="USP_1"/>
    <property type="match status" value="1"/>
</dbReference>
<evidence type="ECO:0000256" key="5">
    <source>
        <dbReference type="ARBA" id="ARBA00022801"/>
    </source>
</evidence>
<dbReference type="PROSITE" id="PS50235">
    <property type="entry name" value="USP_3"/>
    <property type="match status" value="1"/>
</dbReference>
<dbReference type="InterPro" id="IPR018200">
    <property type="entry name" value="USP_CS"/>
</dbReference>
<dbReference type="PANTHER" id="PTHR21646:SF24">
    <property type="entry name" value="UBIQUITIN CARBOXYL-TERMINAL HYDROLASE"/>
    <property type="match status" value="1"/>
</dbReference>
<evidence type="ECO:0000259" key="10">
    <source>
        <dbReference type="PROSITE" id="PS51283"/>
    </source>
</evidence>
<dbReference type="InterPro" id="IPR050185">
    <property type="entry name" value="Ub_carboxyl-term_hydrolase"/>
</dbReference>
<proteinExistence type="inferred from homology"/>
<keyword evidence="4 7" id="KW-0833">Ubl conjugation pathway</keyword>
<dbReference type="EC" id="3.4.19.12" evidence="7"/>
<name>A0ABR2KVA9_9EUKA</name>
<evidence type="ECO:0000256" key="4">
    <source>
        <dbReference type="ARBA" id="ARBA00022786"/>
    </source>
</evidence>
<feature type="region of interest" description="Disordered" evidence="8">
    <location>
        <begin position="229"/>
        <end position="262"/>
    </location>
</feature>
<evidence type="ECO:0000256" key="6">
    <source>
        <dbReference type="ARBA" id="ARBA00022807"/>
    </source>
</evidence>
<comment type="catalytic activity">
    <reaction evidence="1 7">
        <text>Thiol-dependent hydrolysis of ester, thioester, amide, peptide and isopeptide bonds formed by the C-terminal Gly of ubiquitin (a 76-residue protein attached to proteins as an intracellular targeting signal).</text>
        <dbReference type="EC" id="3.4.19.12"/>
    </reaction>
</comment>
<dbReference type="SUPFAM" id="SSF54001">
    <property type="entry name" value="Cysteine proteinases"/>
    <property type="match status" value="1"/>
</dbReference>
<keyword evidence="3 7" id="KW-0645">Protease</keyword>
<dbReference type="PROSITE" id="PS51283">
    <property type="entry name" value="DUSP"/>
    <property type="match status" value="1"/>
</dbReference>
<dbReference type="InterPro" id="IPR038765">
    <property type="entry name" value="Papain-like_cys_pep_sf"/>
</dbReference>
<keyword evidence="5 7" id="KW-0378">Hydrolase</keyword>
<feature type="compositionally biased region" description="Low complexity" evidence="8">
    <location>
        <begin position="234"/>
        <end position="250"/>
    </location>
</feature>
<dbReference type="EMBL" id="JAPFFF010000003">
    <property type="protein sequence ID" value="KAK8894783.1"/>
    <property type="molecule type" value="Genomic_DNA"/>
</dbReference>
<keyword evidence="6 7" id="KW-0788">Thiol protease</keyword>
<dbReference type="Proteomes" id="UP001470230">
    <property type="component" value="Unassembled WGS sequence"/>
</dbReference>
<dbReference type="SUPFAM" id="SSF143791">
    <property type="entry name" value="DUSP-like"/>
    <property type="match status" value="1"/>
</dbReference>
<dbReference type="InterPro" id="IPR028889">
    <property type="entry name" value="USP"/>
</dbReference>
<dbReference type="InterPro" id="IPR006615">
    <property type="entry name" value="Pept_C19_DUSP"/>
</dbReference>
<dbReference type="Gene3D" id="3.30.2230.10">
    <property type="entry name" value="DUSP-like"/>
    <property type="match status" value="1"/>
</dbReference>
<comment type="similarity">
    <text evidence="2 7">Belongs to the peptidase C19 family.</text>
</comment>
<evidence type="ECO:0000313" key="11">
    <source>
        <dbReference type="EMBL" id="KAK8894783.1"/>
    </source>
</evidence>
<sequence>MASKHLIVVDLETKNEIYRDYDKIKNFKLSGPFEKVALVEKVWFNGLIDWLQSQTIPPPGRIRVSKLFQDKKFDPTLQLHTDFEILDLDTWEKLNKIFGCNAKLLKFCRRHPKTKKLTILIQPIILIFSIVTNKENGEEIIKEVVDKKWKISMIKDYIGKKYKIDDISECALYQNDEEIPISNTCGEVYDNDKSQITIHKKIFQARVFENITDKYSRYPLQKNINNLPLPIEVKQQSKNTKKSSQISNTSRPNSSRNKNGFENRYKTYSNEQSDSDSDSYEYTDSPPLIIKKKPISRLGGISTNNNTKIIKPAAINSQTSPLNSPSQSKNSNDILYQNGVNMIPLSNKSKKDEKTDNENIVISRSNKNYQRSKSLSHFPKPYGLRNLGNTCFFNAAVQCLIRCEPLTQFILSSQCISQINMKNPLGTKGRIVSAYRDLLQKMTTLSEPDHNQSSYLNSSRYTRYSSSPLRYSHYSSAISPSGLHSAISQQYPIFEDFSQNDAQELVGSLLDGLHEDLNQSYQAKGNESPVQLSKDPDSWELYLSKNSSPIMDIFNGKLFRCIKCPLCGHKRLVFDPFMFLSLPIPSSSSSPVRNYTSSFSRYSSSSSLYSNYSTNEYYSNRSYSQKVDLTKCFESFTKSETLDSHNLWKCDNCRKEVRATVNSGIAKVSDILIIHLKRFEGQSYYMKKIDTPVDYPDTLDSSFFQNSMNLSSSGSQNGSSVKYNLIGVVFHHGTLLGGHYTAAALDPATKDWYEYNDSSVTKIQKEDAHSSKAYILFYQKC</sequence>
<dbReference type="Pfam" id="PF00443">
    <property type="entry name" value="UCH"/>
    <property type="match status" value="1"/>
</dbReference>
<dbReference type="Gene3D" id="3.90.70.10">
    <property type="entry name" value="Cysteine proteinases"/>
    <property type="match status" value="1"/>
</dbReference>
<gene>
    <name evidence="11" type="ORF">M9Y10_023220</name>
</gene>
<keyword evidence="12" id="KW-1185">Reference proteome</keyword>
<evidence type="ECO:0000256" key="7">
    <source>
        <dbReference type="RuleBase" id="RU366025"/>
    </source>
</evidence>
<evidence type="ECO:0000256" key="3">
    <source>
        <dbReference type="ARBA" id="ARBA00022670"/>
    </source>
</evidence>
<dbReference type="PROSITE" id="PS00973">
    <property type="entry name" value="USP_2"/>
    <property type="match status" value="1"/>
</dbReference>
<evidence type="ECO:0000256" key="2">
    <source>
        <dbReference type="ARBA" id="ARBA00009085"/>
    </source>
</evidence>